<sequence length="687" mass="80432">MAIYHFSGQIMSRISKHTGKPKSPLAAAAYRSGERLTDEIDNQEFFYKRDVAPVTHILSPKNAPEWTSNRERLWNEVNKIEKNYNAQFAREFNVALPVELSNEQQEKLTLDFCQTAFVDRGMVADIAIHRDDKNNPHFHVMLTVRPFNEDGSWGIKAKREYKFDQSGNHILDKKGKKAFNKIETTDWNNKDVFNSWRKMWADKANKYLNENGVKETISHLSNEDRGIEQMPTIHEGYVARKMEKNGQKSERVSFNKEVKKYNKTISDLQKFKAKKEQLSYQDKFVRKFSPMEKKHLSDIAKELKMFVNFKTINERKEQLIGWKKSIQFTKDNEKKLSQLSKIEKQENLIFTAEEIFNSESTRFLQQYYPTWDVDSFNLDEKIAIVERTIENKMLLSDDELDEIEYEVTSDKLLSEINSLIHNRYAFVITINNKLEELIHSRNTLEKQLNISPSQFGKSLKEAALKHPQEIEKWKLIMNNTKELFTARDLINDFYNLEIIKWYPSVNVEKLSLEEKEILVVGTEYYEKPITLESIHNLQRYTTEEQTILIKLLTSGESGSAENINNMFPNFQVNNPRYLMFFKDECLRNINELPKNVAKKLKEIDPTKFAEDEISNSLLIKDVDMSMNEEIDNYNTDNSISFIPSGVTSGLFQGILEKRNFASKQQFEDDLKSKKTKKKNIHRSGPSL</sequence>
<dbReference type="AlphaFoldDB" id="A0A553SQI3"/>
<feature type="domain" description="Nicking enzyme C-terminal middle helical" evidence="5">
    <location>
        <begin position="287"/>
        <end position="392"/>
    </location>
</feature>
<dbReference type="Gene3D" id="1.20.58.1730">
    <property type="match status" value="1"/>
</dbReference>
<name>A0A553SQI3_NIACI</name>
<dbReference type="Gene3D" id="3.30.930.30">
    <property type="match status" value="1"/>
</dbReference>
<evidence type="ECO:0008006" key="7">
    <source>
        <dbReference type="Google" id="ProtNLM"/>
    </source>
</evidence>
<comment type="similarity">
    <text evidence="1">Belongs to the MobA/MobL family.</text>
</comment>
<organism evidence="6">
    <name type="scientific">Niallia circulans</name>
    <name type="common">Bacillus circulans</name>
    <dbReference type="NCBI Taxonomy" id="1397"/>
    <lineage>
        <taxon>Bacteria</taxon>
        <taxon>Bacillati</taxon>
        <taxon>Bacillota</taxon>
        <taxon>Bacilli</taxon>
        <taxon>Bacillales</taxon>
        <taxon>Bacillaceae</taxon>
        <taxon>Niallia</taxon>
    </lineage>
</organism>
<protein>
    <recommendedName>
        <fullName evidence="7">MobA/MobL protein domain-containing protein</fullName>
    </recommendedName>
</protein>
<dbReference type="Pfam" id="PF03389">
    <property type="entry name" value="MobA_MobL"/>
    <property type="match status" value="1"/>
</dbReference>
<evidence type="ECO:0000259" key="4">
    <source>
        <dbReference type="Pfam" id="PF03389"/>
    </source>
</evidence>
<gene>
    <name evidence="6" type="ORF">CEQ21_07765</name>
</gene>
<evidence type="ECO:0000256" key="1">
    <source>
        <dbReference type="ARBA" id="ARBA00010873"/>
    </source>
</evidence>
<dbReference type="EMBL" id="RIBP01000003">
    <property type="protein sequence ID" value="TRZ39255.1"/>
    <property type="molecule type" value="Genomic_DNA"/>
</dbReference>
<geneLocation type="plasmid" evidence="6">
    <name>unnamed2</name>
</geneLocation>
<dbReference type="Pfam" id="PF18208">
    <property type="entry name" value="NES_C_h"/>
    <property type="match status" value="1"/>
</dbReference>
<evidence type="ECO:0000256" key="2">
    <source>
        <dbReference type="ARBA" id="ARBA00022971"/>
    </source>
</evidence>
<dbReference type="InterPro" id="IPR005053">
    <property type="entry name" value="MobA_MobL"/>
</dbReference>
<reference evidence="6" key="1">
    <citation type="submission" date="2018-10" db="EMBL/GenBank/DDBJ databases">
        <title>FDA dAtabase for Regulatory Grade micrObial Sequences (FDA-ARGOS): Supporting development and validation of Infectious Disease Dx tests.</title>
        <authorList>
            <person name="Minogue T."/>
            <person name="Wolcott M."/>
            <person name="Wasieloski L."/>
            <person name="Aguilar W."/>
            <person name="Moore D."/>
            <person name="Tallon L.J."/>
            <person name="Sadzewicz L."/>
            <person name="Sengamalay N."/>
            <person name="Ott S."/>
            <person name="Godinez A."/>
            <person name="Nagaraj S."/>
            <person name="Vavikolanu K."/>
            <person name="Vyas G."/>
            <person name="Nadendla S."/>
            <person name="Aluvathingal J."/>
            <person name="Sichtig H."/>
        </authorList>
    </citation>
    <scope>NUCLEOTIDE SEQUENCE</scope>
    <source>
        <strain evidence="6">FDAARGOS_343</strain>
        <plasmid evidence="6">unnamed2</plasmid>
    </source>
</reference>
<feature type="domain" description="MobA/MobL protein" evidence="4">
    <location>
        <begin position="22"/>
        <end position="244"/>
    </location>
</feature>
<evidence type="ECO:0000259" key="5">
    <source>
        <dbReference type="Pfam" id="PF18208"/>
    </source>
</evidence>
<dbReference type="InterPro" id="IPR040834">
    <property type="entry name" value="NES_C_h"/>
</dbReference>
<dbReference type="Proteomes" id="UP000319837">
    <property type="component" value="Plasmid unnamed2"/>
</dbReference>
<evidence type="ECO:0000256" key="3">
    <source>
        <dbReference type="SAM" id="MobiDB-lite"/>
    </source>
</evidence>
<comment type="caution">
    <text evidence="6">The sequence shown here is derived from an EMBL/GenBank/DDBJ whole genome shotgun (WGS) entry which is preliminary data.</text>
</comment>
<proteinExistence type="inferred from homology"/>
<evidence type="ECO:0000313" key="6">
    <source>
        <dbReference type="EMBL" id="TRZ39255.1"/>
    </source>
</evidence>
<keyword evidence="6" id="KW-0614">Plasmid</keyword>
<feature type="region of interest" description="Disordered" evidence="3">
    <location>
        <begin position="665"/>
        <end position="687"/>
    </location>
</feature>
<keyword evidence="2" id="KW-0184">Conjugation</keyword>
<dbReference type="NCBIfam" id="NF041496">
    <property type="entry name" value="MobQ"/>
    <property type="match status" value="1"/>
</dbReference>
<dbReference type="RefSeq" id="WP_185762835.1">
    <property type="nucleotide sequence ID" value="NZ_CM017506.1"/>
</dbReference>
<accession>A0A553SQI3</accession>